<proteinExistence type="predicted"/>
<protein>
    <recommendedName>
        <fullName evidence="1">Non-reducing end beta-L-arabinofuranosidase-like GH127 catalytic domain-containing protein</fullName>
    </recommendedName>
</protein>
<evidence type="ECO:0000313" key="2">
    <source>
        <dbReference type="EMBL" id="KKL76435.1"/>
    </source>
</evidence>
<dbReference type="InterPro" id="IPR012878">
    <property type="entry name" value="Beta-AFase-like_GH127_cat"/>
</dbReference>
<dbReference type="InterPro" id="IPR012341">
    <property type="entry name" value="6hp_glycosidase-like_sf"/>
</dbReference>
<accession>A0A0F9H461</accession>
<name>A0A0F9H461_9ZZZZ</name>
<dbReference type="GO" id="GO:0005975">
    <property type="term" value="P:carbohydrate metabolic process"/>
    <property type="evidence" value="ECO:0007669"/>
    <property type="project" value="InterPro"/>
</dbReference>
<dbReference type="EMBL" id="LAZR01024046">
    <property type="protein sequence ID" value="KKL76435.1"/>
    <property type="molecule type" value="Genomic_DNA"/>
</dbReference>
<feature type="non-terminal residue" evidence="2">
    <location>
        <position position="441"/>
    </location>
</feature>
<organism evidence="2">
    <name type="scientific">marine sediment metagenome</name>
    <dbReference type="NCBI Taxonomy" id="412755"/>
    <lineage>
        <taxon>unclassified sequences</taxon>
        <taxon>metagenomes</taxon>
        <taxon>ecological metagenomes</taxon>
    </lineage>
</organism>
<dbReference type="AlphaFoldDB" id="A0A0F9H461"/>
<feature type="domain" description="Non-reducing end beta-L-arabinofuranosidase-like GH127 catalytic" evidence="1">
    <location>
        <begin position="99"/>
        <end position="421"/>
    </location>
</feature>
<gene>
    <name evidence="2" type="ORF">LCGC14_2044920</name>
</gene>
<dbReference type="SUPFAM" id="SSF48208">
    <property type="entry name" value="Six-hairpin glycosidases"/>
    <property type="match status" value="1"/>
</dbReference>
<dbReference type="PANTHER" id="PTHR43465">
    <property type="entry name" value="DUF1680 DOMAIN PROTEIN (AFU_ORTHOLOGUE AFUA_1G08910)"/>
    <property type="match status" value="1"/>
</dbReference>
<dbReference type="Pfam" id="PF07944">
    <property type="entry name" value="Beta-AFase-like_GH127_cat"/>
    <property type="match status" value="1"/>
</dbReference>
<dbReference type="InterPro" id="IPR049174">
    <property type="entry name" value="Beta-AFase-like"/>
</dbReference>
<sequence>MKKKPNTVRLNDCGLSLPVIVALVLCFSPISYAAEKVKLDSPDKFNMLSAGSIKARGWTARMLKEDSGGWVKTVMDISANPDNKATEAFPPGKYYEPLIRDDKRTNFARTAGGGLQGYWLYSVFNYGWVGGLEEYRQIGKACMEDILAAYDKHGYIGLYDTSSAESAYRDDAYFEWGLGEILLACLHYYELTGDKRVLDACSRTADRHMAVATPLDAKIRIYGATMYQFFARLSMDTNNEAYLKWAESREFLPKDHVIHNLWAKSEKAHFENLHSAGVAISLAGMLDIYRASRDAKWLEGIHNQDEIVRHQFVDPTGAPLATAERFRTRVDASQASHELCASCLWMLFWSRMTGVTGKASYGDYAEKVFLNQMQAARDKDGKAHCYFTAPNWPESVATSLPHYRYSYNTAWECCSGNYARALLNWLGRAALISNDGRGIAV</sequence>
<dbReference type="Gene3D" id="1.50.10.10">
    <property type="match status" value="1"/>
</dbReference>
<dbReference type="InterPro" id="IPR008928">
    <property type="entry name" value="6-hairpin_glycosidase_sf"/>
</dbReference>
<dbReference type="PANTHER" id="PTHR43465:SF2">
    <property type="entry name" value="DUF1680 DOMAIN PROTEIN (AFU_ORTHOLOGUE AFUA_1G08910)"/>
    <property type="match status" value="1"/>
</dbReference>
<reference evidence="2" key="1">
    <citation type="journal article" date="2015" name="Nature">
        <title>Complex archaea that bridge the gap between prokaryotes and eukaryotes.</title>
        <authorList>
            <person name="Spang A."/>
            <person name="Saw J.H."/>
            <person name="Jorgensen S.L."/>
            <person name="Zaremba-Niedzwiedzka K."/>
            <person name="Martijn J."/>
            <person name="Lind A.E."/>
            <person name="van Eijk R."/>
            <person name="Schleper C."/>
            <person name="Guy L."/>
            <person name="Ettema T.J."/>
        </authorList>
    </citation>
    <scope>NUCLEOTIDE SEQUENCE</scope>
</reference>
<comment type="caution">
    <text evidence="2">The sequence shown here is derived from an EMBL/GenBank/DDBJ whole genome shotgun (WGS) entry which is preliminary data.</text>
</comment>
<evidence type="ECO:0000259" key="1">
    <source>
        <dbReference type="Pfam" id="PF07944"/>
    </source>
</evidence>